<evidence type="ECO:0000313" key="2">
    <source>
        <dbReference type="EMBL" id="MBW0536026.1"/>
    </source>
</evidence>
<name>A0A9Q3F934_9BASI</name>
<dbReference type="AlphaFoldDB" id="A0A9Q3F934"/>
<feature type="compositionally biased region" description="Polar residues" evidence="1">
    <location>
        <begin position="304"/>
        <end position="319"/>
    </location>
</feature>
<protein>
    <submittedName>
        <fullName evidence="2">Uncharacterized protein</fullName>
    </submittedName>
</protein>
<feature type="region of interest" description="Disordered" evidence="1">
    <location>
        <begin position="119"/>
        <end position="139"/>
    </location>
</feature>
<keyword evidence="3" id="KW-1185">Reference proteome</keyword>
<feature type="region of interest" description="Disordered" evidence="1">
    <location>
        <begin position="31"/>
        <end position="50"/>
    </location>
</feature>
<comment type="caution">
    <text evidence="2">The sequence shown here is derived from an EMBL/GenBank/DDBJ whole genome shotgun (WGS) entry which is preliminary data.</text>
</comment>
<feature type="compositionally biased region" description="Polar residues" evidence="1">
    <location>
        <begin position="336"/>
        <end position="352"/>
    </location>
</feature>
<accession>A0A9Q3F934</accession>
<sequence>MRYWYTNSVPENHKAVFLTLEENLIPLETQSQGSAPVIPSGPEGKGKGNGHSEFLITAKKWTPISTHRSKKPQNSASIQGKPHLTTFTGKIKVINPVLTSKGKLPKSVNNKFAQGTFKGTLESQGTSQRTDKACSGPEYQEQDTLDTLVDGKTLREIIPTLPFTFKFNRNPKPEDWKDMDQVHELHQLLKDIFQWSMDNKSFNLEYHWAELGERFQNICLQEIPFKDLIVITKQWNLKRKFRLLEERATRIRENQATTHSIEEQLSQIGPNLIPSGSQGVDQPNYPVASCYSGTRRSVARSHHSSQFQSKAERVGTNNPEAVGLGERSTQEPEIVVNTSRISSPNNRNITPTHNKDSIVTPDSNLESDALWLQMSQFAEQTQRNFAELQESHERMKTLTASMDKIVKTLQEGHAQLRKASEEIKKRDRDCLDQDLNKFLKVYQNMNPQPQAHVLENPYHQEDIKPDVLLEYKKGSQYQYQDGDKISYSEKETLKQLLEALSWPKFSGTREYSHMELIAYIDGLFIDVPIIPYYWITARLNRAFKGNASIWYIEMIEIHGRRSWPWWKSQIIQKYSNYYLDMEKDHVI</sequence>
<dbReference type="EMBL" id="AVOT02040797">
    <property type="protein sequence ID" value="MBW0536026.1"/>
    <property type="molecule type" value="Genomic_DNA"/>
</dbReference>
<organism evidence="2 3">
    <name type="scientific">Austropuccinia psidii MF-1</name>
    <dbReference type="NCBI Taxonomy" id="1389203"/>
    <lineage>
        <taxon>Eukaryota</taxon>
        <taxon>Fungi</taxon>
        <taxon>Dikarya</taxon>
        <taxon>Basidiomycota</taxon>
        <taxon>Pucciniomycotina</taxon>
        <taxon>Pucciniomycetes</taxon>
        <taxon>Pucciniales</taxon>
        <taxon>Sphaerophragmiaceae</taxon>
        <taxon>Austropuccinia</taxon>
    </lineage>
</organism>
<feature type="region of interest" description="Disordered" evidence="1">
    <location>
        <begin position="303"/>
        <end position="361"/>
    </location>
</feature>
<proteinExistence type="predicted"/>
<reference evidence="2" key="1">
    <citation type="submission" date="2021-03" db="EMBL/GenBank/DDBJ databases">
        <title>Draft genome sequence of rust myrtle Austropuccinia psidii MF-1, a brazilian biotype.</title>
        <authorList>
            <person name="Quecine M.C."/>
            <person name="Pachon D.M.R."/>
            <person name="Bonatelli M.L."/>
            <person name="Correr F.H."/>
            <person name="Franceschini L.M."/>
            <person name="Leite T.F."/>
            <person name="Margarido G.R.A."/>
            <person name="Almeida C.A."/>
            <person name="Ferrarezi J.A."/>
            <person name="Labate C.A."/>
        </authorList>
    </citation>
    <scope>NUCLEOTIDE SEQUENCE</scope>
    <source>
        <strain evidence="2">MF-1</strain>
    </source>
</reference>
<gene>
    <name evidence="2" type="ORF">O181_075741</name>
</gene>
<evidence type="ECO:0000256" key="1">
    <source>
        <dbReference type="SAM" id="MobiDB-lite"/>
    </source>
</evidence>
<evidence type="ECO:0000313" key="3">
    <source>
        <dbReference type="Proteomes" id="UP000765509"/>
    </source>
</evidence>
<dbReference type="Proteomes" id="UP000765509">
    <property type="component" value="Unassembled WGS sequence"/>
</dbReference>